<dbReference type="InterPro" id="IPR049560">
    <property type="entry name" value="MeTrfase_RsmB-F_NOP2_cat"/>
</dbReference>
<feature type="binding site" evidence="7">
    <location>
        <position position="164"/>
    </location>
    <ligand>
        <name>S-adenosyl-L-methionine</name>
        <dbReference type="ChEBI" id="CHEBI:59789"/>
    </ligand>
</feature>
<evidence type="ECO:0000256" key="7">
    <source>
        <dbReference type="PROSITE-ProRule" id="PRU01023"/>
    </source>
</evidence>
<organism evidence="9 10">
    <name type="scientific">candidate division WWE3 bacterium CG10_big_fil_rev_8_21_14_0_10_32_10</name>
    <dbReference type="NCBI Taxonomy" id="1975090"/>
    <lineage>
        <taxon>Bacteria</taxon>
        <taxon>Katanobacteria</taxon>
    </lineage>
</organism>
<dbReference type="GO" id="GO:0008757">
    <property type="term" value="F:S-adenosylmethionine-dependent methyltransferase activity"/>
    <property type="evidence" value="ECO:0007669"/>
    <property type="project" value="InterPro"/>
</dbReference>
<dbReference type="InterPro" id="IPR031341">
    <property type="entry name" value="Methyltr_RsmF_N"/>
</dbReference>
<comment type="similarity">
    <text evidence="1 7">Belongs to the class I-like SAM-binding methyltransferase superfamily. RsmB/NOP family.</text>
</comment>
<evidence type="ECO:0000313" key="10">
    <source>
        <dbReference type="Proteomes" id="UP000230214"/>
    </source>
</evidence>
<evidence type="ECO:0000256" key="3">
    <source>
        <dbReference type="ARBA" id="ARBA00022603"/>
    </source>
</evidence>
<dbReference type="GO" id="GO:0001510">
    <property type="term" value="P:RNA methylation"/>
    <property type="evidence" value="ECO:0007669"/>
    <property type="project" value="InterPro"/>
</dbReference>
<name>A0A2H0RBY0_UNCKA</name>
<dbReference type="PRINTS" id="PR02008">
    <property type="entry name" value="RCMTFAMILY"/>
</dbReference>
<evidence type="ECO:0000256" key="5">
    <source>
        <dbReference type="ARBA" id="ARBA00022691"/>
    </source>
</evidence>
<dbReference type="GO" id="GO:0003723">
    <property type="term" value="F:RNA binding"/>
    <property type="evidence" value="ECO:0007669"/>
    <property type="project" value="UniProtKB-UniRule"/>
</dbReference>
<feature type="active site" description="Nucleophile" evidence="7">
    <location>
        <position position="239"/>
    </location>
</feature>
<evidence type="ECO:0000256" key="4">
    <source>
        <dbReference type="ARBA" id="ARBA00022679"/>
    </source>
</evidence>
<dbReference type="PROSITE" id="PS01153">
    <property type="entry name" value="NOL1_NOP2_SUN"/>
    <property type="match status" value="1"/>
</dbReference>
<keyword evidence="3 7" id="KW-0489">Methyltransferase</keyword>
<dbReference type="Proteomes" id="UP000230214">
    <property type="component" value="Unassembled WGS sequence"/>
</dbReference>
<dbReference type="Gene3D" id="3.40.50.150">
    <property type="entry name" value="Vaccinia Virus protein VP39"/>
    <property type="match status" value="1"/>
</dbReference>
<gene>
    <name evidence="9" type="ORF">COV24_00450</name>
</gene>
<accession>A0A2H0RBY0</accession>
<dbReference type="Pfam" id="PF17125">
    <property type="entry name" value="Methyltr_RsmF_N"/>
    <property type="match status" value="1"/>
</dbReference>
<dbReference type="Pfam" id="PF01189">
    <property type="entry name" value="Methyltr_RsmB-F"/>
    <property type="match status" value="1"/>
</dbReference>
<dbReference type="SUPFAM" id="SSF53335">
    <property type="entry name" value="S-adenosyl-L-methionine-dependent methyltransferases"/>
    <property type="match status" value="1"/>
</dbReference>
<dbReference type="InterPro" id="IPR001678">
    <property type="entry name" value="MeTrfase_RsmB-F_NOP2_dom"/>
</dbReference>
<feature type="binding site" evidence="7">
    <location>
        <position position="138"/>
    </location>
    <ligand>
        <name>S-adenosyl-L-methionine</name>
        <dbReference type="ChEBI" id="CHEBI:59789"/>
    </ligand>
</feature>
<keyword evidence="4 7" id="KW-0808">Transferase</keyword>
<proteinExistence type="inferred from homology"/>
<keyword evidence="2" id="KW-0963">Cytoplasm</keyword>
<dbReference type="PANTHER" id="PTHR22807">
    <property type="entry name" value="NOP2 YEAST -RELATED NOL1/NOP2/FMU SUN DOMAIN-CONTAINING"/>
    <property type="match status" value="1"/>
</dbReference>
<evidence type="ECO:0000313" key="9">
    <source>
        <dbReference type="EMBL" id="PIR43876.1"/>
    </source>
</evidence>
<protein>
    <submittedName>
        <fullName evidence="9">NOL1/NOP2/sun family RNA methylase</fullName>
    </submittedName>
</protein>
<evidence type="ECO:0000256" key="1">
    <source>
        <dbReference type="ARBA" id="ARBA00007494"/>
    </source>
</evidence>
<dbReference type="AlphaFoldDB" id="A0A2H0RBY0"/>
<dbReference type="GO" id="GO:0006396">
    <property type="term" value="P:RNA processing"/>
    <property type="evidence" value="ECO:0007669"/>
    <property type="project" value="InterPro"/>
</dbReference>
<sequence>MQNTLPQEFIDQVKNIYKTKSQNILKTFEKSKPTTFRVNTLKAKKEEVLAELSKLGIITKLGPLQNSFIVTKDKKSLSRTSLFEDGKIYIQELSSMIPPLVLNPKEEEYILDMTAAPGSKTTQLATLSNNKAKILAIEKNKVRFQILKHNIQLQNAKVKIKNEDAFVLNKKYSEFINFFDKILLDAPCSAEGRFDLSNTRSYKFWNKNKKKEMARHQKGLILNAINMLKPGGILVYSTCTINTMENEEVVDWLMYRINKSKSSQSEFISESRIKVLPINLNLPNIMHGFTKIDGKELNKQIKNTVRIVPNELFNAFFIAQIQKY</sequence>
<dbReference type="PROSITE" id="PS51686">
    <property type="entry name" value="SAM_MT_RSMB_NOP"/>
    <property type="match status" value="1"/>
</dbReference>
<dbReference type="PANTHER" id="PTHR22807:SF30">
    <property type="entry name" value="28S RRNA (CYTOSINE(4447)-C(5))-METHYLTRANSFERASE-RELATED"/>
    <property type="match status" value="1"/>
</dbReference>
<comment type="caution">
    <text evidence="7">Lacks conserved residue(s) required for the propagation of feature annotation.</text>
</comment>
<keyword evidence="5 7" id="KW-0949">S-adenosyl-L-methionine</keyword>
<dbReference type="Gene3D" id="3.30.70.1170">
    <property type="entry name" value="Sun protein, domain 3"/>
    <property type="match status" value="1"/>
</dbReference>
<keyword evidence="6 7" id="KW-0694">RNA-binding</keyword>
<dbReference type="InterPro" id="IPR018314">
    <property type="entry name" value="RsmB/NOL1/NOP2-like_CS"/>
</dbReference>
<dbReference type="GO" id="GO:0008173">
    <property type="term" value="F:RNA methyltransferase activity"/>
    <property type="evidence" value="ECO:0007669"/>
    <property type="project" value="InterPro"/>
</dbReference>
<feature type="binding site" evidence="7">
    <location>
        <position position="185"/>
    </location>
    <ligand>
        <name>S-adenosyl-L-methionine</name>
        <dbReference type="ChEBI" id="CHEBI:59789"/>
    </ligand>
</feature>
<evidence type="ECO:0000256" key="2">
    <source>
        <dbReference type="ARBA" id="ARBA00022490"/>
    </source>
</evidence>
<dbReference type="NCBIfam" id="TIGR00446">
    <property type="entry name" value="nop2p"/>
    <property type="match status" value="1"/>
</dbReference>
<feature type="domain" description="SAM-dependent MTase RsmB/NOP-type" evidence="8">
    <location>
        <begin position="24"/>
        <end position="324"/>
    </location>
</feature>
<evidence type="ECO:0000256" key="6">
    <source>
        <dbReference type="ARBA" id="ARBA00022884"/>
    </source>
</evidence>
<reference evidence="9 10" key="1">
    <citation type="submission" date="2017-09" db="EMBL/GenBank/DDBJ databases">
        <title>Depth-based differentiation of microbial function through sediment-hosted aquifers and enrichment of novel symbionts in the deep terrestrial subsurface.</title>
        <authorList>
            <person name="Probst A.J."/>
            <person name="Ladd B."/>
            <person name="Jarett J.K."/>
            <person name="Geller-Mcgrath D.E."/>
            <person name="Sieber C.M."/>
            <person name="Emerson J.B."/>
            <person name="Anantharaman K."/>
            <person name="Thomas B.C."/>
            <person name="Malmstrom R."/>
            <person name="Stieglmeier M."/>
            <person name="Klingl A."/>
            <person name="Woyke T."/>
            <person name="Ryan C.M."/>
            <person name="Banfield J.F."/>
        </authorList>
    </citation>
    <scope>NUCLEOTIDE SEQUENCE [LARGE SCALE GENOMIC DNA]</scope>
    <source>
        <strain evidence="9">CG10_big_fil_rev_8_21_14_0_10_32_10</strain>
    </source>
</reference>
<dbReference type="CDD" id="cd02440">
    <property type="entry name" value="AdoMet_MTases"/>
    <property type="match status" value="1"/>
</dbReference>
<evidence type="ECO:0000259" key="8">
    <source>
        <dbReference type="PROSITE" id="PS51686"/>
    </source>
</evidence>
<dbReference type="InterPro" id="IPR029063">
    <property type="entry name" value="SAM-dependent_MTases_sf"/>
</dbReference>
<dbReference type="InterPro" id="IPR023267">
    <property type="entry name" value="RCMT"/>
</dbReference>
<comment type="caution">
    <text evidence="9">The sequence shown here is derived from an EMBL/GenBank/DDBJ whole genome shotgun (WGS) entry which is preliminary data.</text>
</comment>
<dbReference type="EMBL" id="PCXU01000006">
    <property type="protein sequence ID" value="PIR43876.1"/>
    <property type="molecule type" value="Genomic_DNA"/>
</dbReference>
<dbReference type="InterPro" id="IPR011023">
    <property type="entry name" value="Nop2p"/>
</dbReference>